<dbReference type="WBParaSite" id="HNAJ_0000617901-mRNA-1">
    <property type="protein sequence ID" value="HNAJ_0000617901-mRNA-1"/>
    <property type="gene ID" value="HNAJ_0000617901"/>
</dbReference>
<dbReference type="GO" id="GO:0070006">
    <property type="term" value="F:metalloaminopeptidase activity"/>
    <property type="evidence" value="ECO:0007669"/>
    <property type="project" value="TreeGrafter"/>
</dbReference>
<reference evidence="3 4" key="2">
    <citation type="submission" date="2018-11" db="EMBL/GenBank/DDBJ databases">
        <authorList>
            <consortium name="Pathogen Informatics"/>
        </authorList>
    </citation>
    <scope>NUCLEOTIDE SEQUENCE [LARGE SCALE GENOMIC DNA]</scope>
</reference>
<dbReference type="GO" id="GO:0006508">
    <property type="term" value="P:proteolysis"/>
    <property type="evidence" value="ECO:0007669"/>
    <property type="project" value="TreeGrafter"/>
</dbReference>
<dbReference type="GO" id="GO:0042277">
    <property type="term" value="F:peptide binding"/>
    <property type="evidence" value="ECO:0007669"/>
    <property type="project" value="TreeGrafter"/>
</dbReference>
<organism evidence="5">
    <name type="scientific">Rodentolepis nana</name>
    <name type="common">Dwarf tapeworm</name>
    <name type="synonym">Hymenolepis nana</name>
    <dbReference type="NCBI Taxonomy" id="102285"/>
    <lineage>
        <taxon>Eukaryota</taxon>
        <taxon>Metazoa</taxon>
        <taxon>Spiralia</taxon>
        <taxon>Lophotrochozoa</taxon>
        <taxon>Platyhelminthes</taxon>
        <taxon>Cestoda</taxon>
        <taxon>Eucestoda</taxon>
        <taxon>Cyclophyllidea</taxon>
        <taxon>Hymenolepididae</taxon>
        <taxon>Rodentolepis</taxon>
    </lineage>
</organism>
<evidence type="ECO:0000256" key="1">
    <source>
        <dbReference type="ARBA" id="ARBA00010136"/>
    </source>
</evidence>
<evidence type="ECO:0000313" key="3">
    <source>
        <dbReference type="EMBL" id="VDO02035.1"/>
    </source>
</evidence>
<dbReference type="OrthoDB" id="275509at2759"/>
<dbReference type="AlphaFoldDB" id="A0A0R3TGI8"/>
<evidence type="ECO:0000313" key="5">
    <source>
        <dbReference type="WBParaSite" id="HNAJ_0000617901-mRNA-1"/>
    </source>
</evidence>
<dbReference type="PANTHER" id="PTHR11533:SF174">
    <property type="entry name" value="PUROMYCIN-SENSITIVE AMINOPEPTIDASE-RELATED"/>
    <property type="match status" value="1"/>
</dbReference>
<dbReference type="Pfam" id="PF11838">
    <property type="entry name" value="ERAP1_C"/>
    <property type="match status" value="1"/>
</dbReference>
<dbReference type="GO" id="GO:0043171">
    <property type="term" value="P:peptide catabolic process"/>
    <property type="evidence" value="ECO:0007669"/>
    <property type="project" value="TreeGrafter"/>
</dbReference>
<dbReference type="GO" id="GO:0005737">
    <property type="term" value="C:cytoplasm"/>
    <property type="evidence" value="ECO:0007669"/>
    <property type="project" value="TreeGrafter"/>
</dbReference>
<dbReference type="GO" id="GO:0008270">
    <property type="term" value="F:zinc ion binding"/>
    <property type="evidence" value="ECO:0007669"/>
    <property type="project" value="TreeGrafter"/>
</dbReference>
<accession>A0A0R3TGI8</accession>
<evidence type="ECO:0000313" key="4">
    <source>
        <dbReference type="Proteomes" id="UP000278807"/>
    </source>
</evidence>
<dbReference type="Proteomes" id="UP000278807">
    <property type="component" value="Unassembled WGS sequence"/>
</dbReference>
<name>A0A0R3TGI8_RODNA</name>
<dbReference type="InterPro" id="IPR024571">
    <property type="entry name" value="ERAP1-like_C_dom"/>
</dbReference>
<dbReference type="InterPro" id="IPR050344">
    <property type="entry name" value="Peptidase_M1_aminopeptidases"/>
</dbReference>
<dbReference type="Gene3D" id="1.25.50.20">
    <property type="match status" value="1"/>
</dbReference>
<dbReference type="PANTHER" id="PTHR11533">
    <property type="entry name" value="PROTEASE M1 ZINC METALLOPROTEASE"/>
    <property type="match status" value="1"/>
</dbReference>
<gene>
    <name evidence="3" type="ORF">HNAJ_LOCUS6175</name>
</gene>
<sequence>MSIWTKQTGYPVVCVRLIKSPDGDAYSIGVKQKRFLADGSSVNDKSESHWPLPVNVCAADDSSNILLREVAIPSTNSVNSEGFSEEIIYPLPSFFSSSSPHIRLNPNAIDFYRVFYDQALMEGIMLCLKKGSVPERDRISLLDDQFALVRAGMQGPVTVLEFCRALAGEGRHTVWSVLAEGLAQIRHLLEEASYPESDDIIFPEPSKALLGLDQIYTELALPVYEKIGFEPTSADTCNELLLRPIIIAVLGRVGHKDVVEKAQAAFERHYKAVISSTNGQIPDQSQLIPSDLRREIYAICMRSGGEKVFNMLLELHERAQMNDERVKILGSLGVTRDPELLKRVLKLAYADFVRKQDRCCVLLGVTGTAGGRRALWNLVKSRIDDLVEDLATIDLLSSVLKGAAKGFASMKRHDEIRDFLAVHELPCQRAVQQILESVRINSDQLGRDEIALREYLEEFAPKS</sequence>
<dbReference type="GO" id="GO:0016020">
    <property type="term" value="C:membrane"/>
    <property type="evidence" value="ECO:0007669"/>
    <property type="project" value="TreeGrafter"/>
</dbReference>
<evidence type="ECO:0000259" key="2">
    <source>
        <dbReference type="Pfam" id="PF11838"/>
    </source>
</evidence>
<keyword evidence="4" id="KW-1185">Reference proteome</keyword>
<dbReference type="GO" id="GO:0005615">
    <property type="term" value="C:extracellular space"/>
    <property type="evidence" value="ECO:0007669"/>
    <property type="project" value="TreeGrafter"/>
</dbReference>
<dbReference type="STRING" id="102285.A0A0R3TGI8"/>
<comment type="similarity">
    <text evidence="1">Belongs to the peptidase M1 family.</text>
</comment>
<dbReference type="EMBL" id="UZAE01006217">
    <property type="protein sequence ID" value="VDO02035.1"/>
    <property type="molecule type" value="Genomic_DNA"/>
</dbReference>
<proteinExistence type="inferred from homology"/>
<reference evidence="5" key="1">
    <citation type="submission" date="2017-02" db="UniProtKB">
        <authorList>
            <consortium name="WormBaseParasite"/>
        </authorList>
    </citation>
    <scope>IDENTIFICATION</scope>
</reference>
<feature type="domain" description="ERAP1-like C-terminal" evidence="2">
    <location>
        <begin position="104"/>
        <end position="439"/>
    </location>
</feature>
<protein>
    <submittedName>
        <fullName evidence="5">ERAP1_C domain-containing protein</fullName>
    </submittedName>
</protein>
<dbReference type="Gene3D" id="2.60.40.1910">
    <property type="match status" value="1"/>
</dbReference>